<protein>
    <submittedName>
        <fullName evidence="1">Uncharacterized protein</fullName>
    </submittedName>
</protein>
<sequence length="192" mass="22033">MPVGLSLRHLEEETSLLLPEPKDGNKQKPESLARYIIAHKLFLQFTTIIILQEQVHTTSYKRLQGFLYHLCNSKYISIFTTKHNTKPGKHLSTKDLCDILCFRDDLHLPIPSLFFYVQGILVMGPRSRGKSGFKGVTYRTGPLYMPTFMMIDQKSQGKQFSQVLLNLKGIYGSSVTMKPSFMSLLERTREET</sequence>
<keyword evidence="2" id="KW-1185">Reference proteome</keyword>
<name>A0AAJ0MGS6_9PEZI</name>
<comment type="caution">
    <text evidence="1">The sequence shown here is derived from an EMBL/GenBank/DDBJ whole genome shotgun (WGS) entry which is preliminary data.</text>
</comment>
<evidence type="ECO:0000313" key="2">
    <source>
        <dbReference type="Proteomes" id="UP001275084"/>
    </source>
</evidence>
<gene>
    <name evidence="1" type="ORF">B0T25DRAFT_590134</name>
</gene>
<proteinExistence type="predicted"/>
<dbReference type="AlphaFoldDB" id="A0AAJ0MGS6"/>
<dbReference type="Proteomes" id="UP001275084">
    <property type="component" value="Unassembled WGS sequence"/>
</dbReference>
<evidence type="ECO:0000313" key="1">
    <source>
        <dbReference type="EMBL" id="KAK3358124.1"/>
    </source>
</evidence>
<reference evidence="1" key="1">
    <citation type="journal article" date="2023" name="Mol. Phylogenet. Evol.">
        <title>Genome-scale phylogeny and comparative genomics of the fungal order Sordariales.</title>
        <authorList>
            <person name="Hensen N."/>
            <person name="Bonometti L."/>
            <person name="Westerberg I."/>
            <person name="Brannstrom I.O."/>
            <person name="Guillou S."/>
            <person name="Cros-Aarteil S."/>
            <person name="Calhoun S."/>
            <person name="Haridas S."/>
            <person name="Kuo A."/>
            <person name="Mondo S."/>
            <person name="Pangilinan J."/>
            <person name="Riley R."/>
            <person name="LaButti K."/>
            <person name="Andreopoulos B."/>
            <person name="Lipzen A."/>
            <person name="Chen C."/>
            <person name="Yan M."/>
            <person name="Daum C."/>
            <person name="Ng V."/>
            <person name="Clum A."/>
            <person name="Steindorff A."/>
            <person name="Ohm R.A."/>
            <person name="Martin F."/>
            <person name="Silar P."/>
            <person name="Natvig D.O."/>
            <person name="Lalanne C."/>
            <person name="Gautier V."/>
            <person name="Ament-Velasquez S.L."/>
            <person name="Kruys A."/>
            <person name="Hutchinson M.I."/>
            <person name="Powell A.J."/>
            <person name="Barry K."/>
            <person name="Miller A.N."/>
            <person name="Grigoriev I.V."/>
            <person name="Debuchy R."/>
            <person name="Gladieux P."/>
            <person name="Hiltunen Thoren M."/>
            <person name="Johannesson H."/>
        </authorList>
    </citation>
    <scope>NUCLEOTIDE SEQUENCE</scope>
    <source>
        <strain evidence="1">CBS 955.72</strain>
    </source>
</reference>
<reference evidence="1" key="2">
    <citation type="submission" date="2023-06" db="EMBL/GenBank/DDBJ databases">
        <authorList>
            <consortium name="Lawrence Berkeley National Laboratory"/>
            <person name="Haridas S."/>
            <person name="Hensen N."/>
            <person name="Bonometti L."/>
            <person name="Westerberg I."/>
            <person name="Brannstrom I.O."/>
            <person name="Guillou S."/>
            <person name="Cros-Aarteil S."/>
            <person name="Calhoun S."/>
            <person name="Kuo A."/>
            <person name="Mondo S."/>
            <person name="Pangilinan J."/>
            <person name="Riley R."/>
            <person name="Labutti K."/>
            <person name="Andreopoulos B."/>
            <person name="Lipzen A."/>
            <person name="Chen C."/>
            <person name="Yanf M."/>
            <person name="Daum C."/>
            <person name="Ng V."/>
            <person name="Clum A."/>
            <person name="Steindorff A."/>
            <person name="Ohm R."/>
            <person name="Martin F."/>
            <person name="Silar P."/>
            <person name="Natvig D."/>
            <person name="Lalanne C."/>
            <person name="Gautier V."/>
            <person name="Ament-Velasquez S.L."/>
            <person name="Kruys A."/>
            <person name="Hutchinson M.I."/>
            <person name="Powell A.J."/>
            <person name="Barry K."/>
            <person name="Miller A.N."/>
            <person name="Grigoriev I.V."/>
            <person name="Debuchy R."/>
            <person name="Gladieux P."/>
            <person name="Thoren M.H."/>
            <person name="Johannesson H."/>
        </authorList>
    </citation>
    <scope>NUCLEOTIDE SEQUENCE</scope>
    <source>
        <strain evidence="1">CBS 955.72</strain>
    </source>
</reference>
<accession>A0AAJ0MGS6</accession>
<organism evidence="1 2">
    <name type="scientific">Lasiosphaeria hispida</name>
    <dbReference type="NCBI Taxonomy" id="260671"/>
    <lineage>
        <taxon>Eukaryota</taxon>
        <taxon>Fungi</taxon>
        <taxon>Dikarya</taxon>
        <taxon>Ascomycota</taxon>
        <taxon>Pezizomycotina</taxon>
        <taxon>Sordariomycetes</taxon>
        <taxon>Sordariomycetidae</taxon>
        <taxon>Sordariales</taxon>
        <taxon>Lasiosphaeriaceae</taxon>
        <taxon>Lasiosphaeria</taxon>
    </lineage>
</organism>
<dbReference type="EMBL" id="JAUIQD010000003">
    <property type="protein sequence ID" value="KAK3358124.1"/>
    <property type="molecule type" value="Genomic_DNA"/>
</dbReference>